<feature type="domain" description="Protein kinase" evidence="10">
    <location>
        <begin position="78"/>
        <end position="347"/>
    </location>
</feature>
<dbReference type="CDD" id="cd14014">
    <property type="entry name" value="STKc_PknB_like"/>
    <property type="match status" value="1"/>
</dbReference>
<name>A0A5B9WDG3_9BACT</name>
<evidence type="ECO:0000256" key="4">
    <source>
        <dbReference type="ARBA" id="ARBA00022741"/>
    </source>
</evidence>
<dbReference type="PANTHER" id="PTHR43289:SF6">
    <property type="entry name" value="SERINE_THREONINE-PROTEIN KINASE NEKL-3"/>
    <property type="match status" value="1"/>
</dbReference>
<organism evidence="11 12">
    <name type="scientific">Aquisphaera giovannonii</name>
    <dbReference type="NCBI Taxonomy" id="406548"/>
    <lineage>
        <taxon>Bacteria</taxon>
        <taxon>Pseudomonadati</taxon>
        <taxon>Planctomycetota</taxon>
        <taxon>Planctomycetia</taxon>
        <taxon>Isosphaerales</taxon>
        <taxon>Isosphaeraceae</taxon>
        <taxon>Aquisphaera</taxon>
    </lineage>
</organism>
<dbReference type="EC" id="2.7.11.1" evidence="11"/>
<feature type="binding site" evidence="8">
    <location>
        <position position="107"/>
    </location>
    <ligand>
        <name>ATP</name>
        <dbReference type="ChEBI" id="CHEBI:30616"/>
    </ligand>
</feature>
<dbReference type="InterPro" id="IPR000719">
    <property type="entry name" value="Prot_kinase_dom"/>
</dbReference>
<evidence type="ECO:0000259" key="10">
    <source>
        <dbReference type="PROSITE" id="PS50011"/>
    </source>
</evidence>
<dbReference type="Gene3D" id="1.10.510.10">
    <property type="entry name" value="Transferase(Phosphotransferase) domain 1"/>
    <property type="match status" value="1"/>
</dbReference>
<dbReference type="PROSITE" id="PS50011">
    <property type="entry name" value="PROTEIN_KINASE_DOM"/>
    <property type="match status" value="1"/>
</dbReference>
<keyword evidence="5 11" id="KW-0418">Kinase</keyword>
<evidence type="ECO:0000256" key="9">
    <source>
        <dbReference type="SAM" id="MobiDB-lite"/>
    </source>
</evidence>
<protein>
    <submittedName>
        <fullName evidence="11">Serine/threonine-protein kinase PrkC</fullName>
        <ecNumber evidence="11">2.7.11.1</ecNumber>
    </submittedName>
</protein>
<dbReference type="PROSITE" id="PS00678">
    <property type="entry name" value="WD_REPEATS_1"/>
    <property type="match status" value="2"/>
</dbReference>
<feature type="region of interest" description="Disordered" evidence="9">
    <location>
        <begin position="21"/>
        <end position="40"/>
    </location>
</feature>
<dbReference type="InterPro" id="IPR019775">
    <property type="entry name" value="WD40_repeat_CS"/>
</dbReference>
<dbReference type="SMART" id="SM00220">
    <property type="entry name" value="S_TKc"/>
    <property type="match status" value="1"/>
</dbReference>
<accession>A0A5B9WDG3</accession>
<keyword evidence="1 7" id="KW-0853">WD repeat</keyword>
<dbReference type="InterPro" id="IPR017441">
    <property type="entry name" value="Protein_kinase_ATP_BS"/>
</dbReference>
<dbReference type="RefSeq" id="WP_148597941.1">
    <property type="nucleotide sequence ID" value="NZ_CP042997.1"/>
</dbReference>
<feature type="repeat" description="WD" evidence="7">
    <location>
        <begin position="1083"/>
        <end position="1124"/>
    </location>
</feature>
<dbReference type="EMBL" id="CP042997">
    <property type="protein sequence ID" value="QEH38503.1"/>
    <property type="molecule type" value="Genomic_DNA"/>
</dbReference>
<dbReference type="Gene3D" id="2.130.10.10">
    <property type="entry name" value="YVTN repeat-like/Quinoprotein amine dehydrogenase"/>
    <property type="match status" value="4"/>
</dbReference>
<dbReference type="InterPro" id="IPR001680">
    <property type="entry name" value="WD40_rpt"/>
</dbReference>
<dbReference type="SUPFAM" id="SSF82171">
    <property type="entry name" value="DPP6 N-terminal domain-like"/>
    <property type="match status" value="1"/>
</dbReference>
<keyword evidence="4 8" id="KW-0547">Nucleotide-binding</keyword>
<dbReference type="InterPro" id="IPR011009">
    <property type="entry name" value="Kinase-like_dom_sf"/>
</dbReference>
<feature type="compositionally biased region" description="Gly residues" evidence="9">
    <location>
        <begin position="29"/>
        <end position="38"/>
    </location>
</feature>
<dbReference type="KEGG" id="agv:OJF2_71060"/>
<evidence type="ECO:0000256" key="8">
    <source>
        <dbReference type="PROSITE-ProRule" id="PRU10141"/>
    </source>
</evidence>
<keyword evidence="3" id="KW-0677">Repeat</keyword>
<dbReference type="Gene3D" id="3.30.200.20">
    <property type="entry name" value="Phosphorylase Kinase, domain 1"/>
    <property type="match status" value="1"/>
</dbReference>
<reference evidence="11 12" key="1">
    <citation type="submission" date="2019-08" db="EMBL/GenBank/DDBJ databases">
        <title>Deep-cultivation of Planctomycetes and their phenomic and genomic characterization uncovers novel biology.</title>
        <authorList>
            <person name="Wiegand S."/>
            <person name="Jogler M."/>
            <person name="Boedeker C."/>
            <person name="Pinto D."/>
            <person name="Vollmers J."/>
            <person name="Rivas-Marin E."/>
            <person name="Kohn T."/>
            <person name="Peeters S.H."/>
            <person name="Heuer A."/>
            <person name="Rast P."/>
            <person name="Oberbeckmann S."/>
            <person name="Bunk B."/>
            <person name="Jeske O."/>
            <person name="Meyerdierks A."/>
            <person name="Storesund J.E."/>
            <person name="Kallscheuer N."/>
            <person name="Luecker S."/>
            <person name="Lage O.M."/>
            <person name="Pohl T."/>
            <person name="Merkel B.J."/>
            <person name="Hornburger P."/>
            <person name="Mueller R.-W."/>
            <person name="Bruemmer F."/>
            <person name="Labrenz M."/>
            <person name="Spormann A.M."/>
            <person name="Op den Camp H."/>
            <person name="Overmann J."/>
            <person name="Amann R."/>
            <person name="Jetten M.S.M."/>
            <person name="Mascher T."/>
            <person name="Medema M.H."/>
            <person name="Devos D.P."/>
            <person name="Kaster A.-K."/>
            <person name="Ovreas L."/>
            <person name="Rohde M."/>
            <person name="Galperin M.Y."/>
            <person name="Jogler C."/>
        </authorList>
    </citation>
    <scope>NUCLEOTIDE SEQUENCE [LARGE SCALE GENOMIC DNA]</scope>
    <source>
        <strain evidence="11 12">OJF2</strain>
    </source>
</reference>
<sequence length="1260" mass="133137">MDHQPGADELLRRWRSLHEEAAPPTIEGLGDGPPGGAPGLRDRFRALASMMSFLGVEPEPAAGEGFVAAPGGAEVPGYELLGEIGRGGMGVVYLARQRSLDRVVALKRILVGANASPAHVQRFRREGLTLARLRHPNVVQVFDVGEHDGLPYIALEYVRGSSLDRRLTGGPLAPATGAALVAALARAVASAHELGVVHRDLKPANVLLDDQAPGVPGLGIPKVTDFGLAKLVDDASGLTQTDAVLGSPSYMAPEQASGKAREAGRAADVYSLGAILYELLTGRPPFRGPTTFDTIRQVLHAEPVPPSRLAADVPRDAETIALKCLAKDPAARYATAADLADDLERFLRGEPIAARPVSALGRAARWCSRNRAVAALIGGVAASLLAGSVVSLGFALAAGAQRRAAERAREDEAAQRRVAGRELVELNASSGLAASRRGDEDLALLWFARAAGLAGDLPELEALNRTRVANWSRHVATPVATFAVPGFRYLKDRFRVFAFRPGGHHLLTLTDAGRCDVWDAAAGARVPLPGEPRDVTAAAWSPDGRALALGLEGGEVEVARFPSGERLDRCEFPPAARVLAFGGDGRRLACGGAPGVRIRDVSRRGWAGPPLGLPREVASLSFDPAGARAIAACEDGLARVVSAADGAAIGKPIPHVFRLHSESHGGTELGAPLWVDDGRQVLTLDMDAGTLVRGLLWSDPASGRELRRIPLELPSQNVLAMAAGAGGKVVALGLHQGLRLFDASSGRTLAAFDPGHEFTEDVQFHPSGRYYVSCGHDSAVKSWRMPGPSGTRDAPPRHPARHPGIVVRARFADGGDLFATAQWDGRIVAWRPEVGEPPAHEVPAGGFTLLASSPDGRFVLPASTSFRSATMRTTQVRRAVDGQAAGPPISPGGILTDAAFSPDGLTVATASSAGSTTPERAARQFEPDGRGGVVRLWDWRAGTPRGGPIPMPAEPRGLAFRPDGSMLAACCGDGRVVLADPATGRIIRSMDGGARSRPFGPNLWYANGMAEFSPDGRHLATWELPPEVQVWDVADGRLLHRLRHEGRVLAVAFSPDGRTIASGGRDCQVSLWDVETGRPAMPPRRHPRIVPRLRFVEGGRKLVSSCDDGRLRTWDARDGRLLESIPADLFPDDFAWTPDRRSLVAVGVSGVAVLDAGTGTPLAPLMAAERPPLLSVRISPDGATAAAAGLDPSVLFIPLAALRRPAEAPIDALRLRAELASSHRIHESGALVQLTPDEWLERWEQAAREPRAADAAAAGR</sequence>
<dbReference type="InterPro" id="IPR008271">
    <property type="entry name" value="Ser/Thr_kinase_AS"/>
</dbReference>
<evidence type="ECO:0000256" key="1">
    <source>
        <dbReference type="ARBA" id="ARBA00022574"/>
    </source>
</evidence>
<dbReference type="PROSITE" id="PS50082">
    <property type="entry name" value="WD_REPEATS_2"/>
    <property type="match status" value="2"/>
</dbReference>
<dbReference type="SUPFAM" id="SSF50998">
    <property type="entry name" value="Quinoprotein alcohol dehydrogenase-like"/>
    <property type="match status" value="1"/>
</dbReference>
<dbReference type="SMART" id="SM00320">
    <property type="entry name" value="WD40"/>
    <property type="match status" value="11"/>
</dbReference>
<dbReference type="GO" id="GO:0004674">
    <property type="term" value="F:protein serine/threonine kinase activity"/>
    <property type="evidence" value="ECO:0007669"/>
    <property type="project" value="UniProtKB-EC"/>
</dbReference>
<dbReference type="InterPro" id="IPR011047">
    <property type="entry name" value="Quinoprotein_ADH-like_sf"/>
</dbReference>
<evidence type="ECO:0000256" key="2">
    <source>
        <dbReference type="ARBA" id="ARBA00022679"/>
    </source>
</evidence>
<dbReference type="Proteomes" id="UP000324233">
    <property type="component" value="Chromosome"/>
</dbReference>
<feature type="repeat" description="WD" evidence="7">
    <location>
        <begin position="1041"/>
        <end position="1082"/>
    </location>
</feature>
<dbReference type="GO" id="GO:0005524">
    <property type="term" value="F:ATP binding"/>
    <property type="evidence" value="ECO:0007669"/>
    <property type="project" value="UniProtKB-UniRule"/>
</dbReference>
<evidence type="ECO:0000313" key="11">
    <source>
        <dbReference type="EMBL" id="QEH38503.1"/>
    </source>
</evidence>
<proteinExistence type="predicted"/>
<dbReference type="Pfam" id="PF00069">
    <property type="entry name" value="Pkinase"/>
    <property type="match status" value="1"/>
</dbReference>
<dbReference type="PROSITE" id="PS50294">
    <property type="entry name" value="WD_REPEATS_REGION"/>
    <property type="match status" value="1"/>
</dbReference>
<keyword evidence="12" id="KW-1185">Reference proteome</keyword>
<dbReference type="Pfam" id="PF00400">
    <property type="entry name" value="WD40"/>
    <property type="match status" value="2"/>
</dbReference>
<evidence type="ECO:0000313" key="12">
    <source>
        <dbReference type="Proteomes" id="UP000324233"/>
    </source>
</evidence>
<dbReference type="OrthoDB" id="222844at2"/>
<dbReference type="SUPFAM" id="SSF69322">
    <property type="entry name" value="Tricorn protease domain 2"/>
    <property type="match status" value="1"/>
</dbReference>
<keyword evidence="6 8" id="KW-0067">ATP-binding</keyword>
<evidence type="ECO:0000256" key="5">
    <source>
        <dbReference type="ARBA" id="ARBA00022777"/>
    </source>
</evidence>
<evidence type="ECO:0000256" key="7">
    <source>
        <dbReference type="PROSITE-ProRule" id="PRU00221"/>
    </source>
</evidence>
<evidence type="ECO:0000256" key="6">
    <source>
        <dbReference type="ARBA" id="ARBA00022840"/>
    </source>
</evidence>
<dbReference type="AlphaFoldDB" id="A0A5B9WDG3"/>
<dbReference type="PANTHER" id="PTHR43289">
    <property type="entry name" value="MITOGEN-ACTIVATED PROTEIN KINASE KINASE KINASE 20-RELATED"/>
    <property type="match status" value="1"/>
</dbReference>
<dbReference type="PROSITE" id="PS00108">
    <property type="entry name" value="PROTEIN_KINASE_ST"/>
    <property type="match status" value="1"/>
</dbReference>
<evidence type="ECO:0000256" key="3">
    <source>
        <dbReference type="ARBA" id="ARBA00022737"/>
    </source>
</evidence>
<keyword evidence="2 11" id="KW-0808">Transferase</keyword>
<gene>
    <name evidence="11" type="primary">prkC_57</name>
    <name evidence="11" type="ORF">OJF2_71060</name>
</gene>
<dbReference type="PROSITE" id="PS00107">
    <property type="entry name" value="PROTEIN_KINASE_ATP"/>
    <property type="match status" value="1"/>
</dbReference>
<dbReference type="InterPro" id="IPR015943">
    <property type="entry name" value="WD40/YVTN_repeat-like_dom_sf"/>
</dbReference>
<dbReference type="SUPFAM" id="SSF56112">
    <property type="entry name" value="Protein kinase-like (PK-like)"/>
    <property type="match status" value="1"/>
</dbReference>